<dbReference type="GO" id="GO:0005743">
    <property type="term" value="C:mitochondrial inner membrane"/>
    <property type="evidence" value="ECO:0007669"/>
    <property type="project" value="UniProtKB-SubCell"/>
</dbReference>
<gene>
    <name evidence="15" type="primary">ND1</name>
</gene>
<keyword evidence="7" id="KW-0999">Mitochondrion inner membrane</keyword>
<feature type="transmembrane region" description="Helical" evidence="14">
    <location>
        <begin position="167"/>
        <end position="188"/>
    </location>
</feature>
<organism evidence="15">
    <name type="scientific">Telenomus dignus</name>
    <dbReference type="NCBI Taxonomy" id="1738631"/>
    <lineage>
        <taxon>Eukaryota</taxon>
        <taxon>Metazoa</taxon>
        <taxon>Ecdysozoa</taxon>
        <taxon>Arthropoda</taxon>
        <taxon>Hexapoda</taxon>
        <taxon>Insecta</taxon>
        <taxon>Pterygota</taxon>
        <taxon>Neoptera</taxon>
        <taxon>Endopterygota</taxon>
        <taxon>Hymenoptera</taxon>
        <taxon>Apocrita</taxon>
        <taxon>Proctotrupomorpha</taxon>
        <taxon>Platygastroidea</taxon>
        <taxon>Scelionidae</taxon>
        <taxon>Telenominae</taxon>
        <taxon>Telenomus</taxon>
    </lineage>
</organism>
<dbReference type="InterPro" id="IPR001694">
    <property type="entry name" value="NADH_UbQ_OxRdtase_su1/FPO"/>
</dbReference>
<keyword evidence="12" id="KW-0520">NAD</keyword>
<evidence type="ECO:0000256" key="10">
    <source>
        <dbReference type="ARBA" id="ARBA00023128"/>
    </source>
</evidence>
<comment type="similarity">
    <text evidence="3 12">Belongs to the complex I subunit 1 family.</text>
</comment>
<dbReference type="PROSITE" id="PS00668">
    <property type="entry name" value="COMPLEX1_ND1_2"/>
    <property type="match status" value="1"/>
</dbReference>
<evidence type="ECO:0000256" key="14">
    <source>
        <dbReference type="SAM" id="Phobius"/>
    </source>
</evidence>
<feature type="transmembrane region" description="Helical" evidence="14">
    <location>
        <begin position="134"/>
        <end position="155"/>
    </location>
</feature>
<feature type="transmembrane region" description="Helical" evidence="14">
    <location>
        <begin position="217"/>
        <end position="236"/>
    </location>
</feature>
<dbReference type="Pfam" id="PF00146">
    <property type="entry name" value="NADHdh"/>
    <property type="match status" value="1"/>
</dbReference>
<evidence type="ECO:0000256" key="4">
    <source>
        <dbReference type="ARBA" id="ARBA00021009"/>
    </source>
</evidence>
<comment type="function">
    <text evidence="1">Core subunit of the mitochondrial membrane respiratory chain NADH dehydrogenase (Complex I) that is believed to belong to the minimal assembly required for catalysis. Complex I functions in the transfer of electrons from NADH to the respiratory chain. The immediate electron acceptor for the enzyme is believed to be ubiquinone.</text>
</comment>
<evidence type="ECO:0000256" key="13">
    <source>
        <dbReference type="RuleBase" id="RU000473"/>
    </source>
</evidence>
<proteinExistence type="inferred from homology"/>
<sequence>MFLNYLFLLLIVLVSVSFFTLFERKLLSYIQLRKGPNKVGIIGLLQAFSDGIKLFTNEIFLLNKANYFMYFFSPFLMFLISYTMWLLYPFIFNSLNLMNYFLLMFCLLSMNVYPMMFAGVYSNSVYAVLGGLRSIAQTVSYEVSFIFLIFSFLFLSESFMINLFIKFDYYIFLIIFPLSLLLFSSILAELNRTPFDFSEGESELISGYNIEYMSGPFALIFLAEYSNIIFLMYIFVKMNFLNINYLIFIFFIFFLYLVILIRALLPRFRYDKLMFMVWLNYLPIVMNYLIMMIYFKYLIF</sequence>
<evidence type="ECO:0000256" key="11">
    <source>
        <dbReference type="ARBA" id="ARBA00023136"/>
    </source>
</evidence>
<reference evidence="15" key="1">
    <citation type="submission" date="2015-04" db="EMBL/GenBank/DDBJ databases">
        <title>The complete mitochondrial genome of Telenomus dignus.</title>
        <authorList>
            <person name="Wei S.J."/>
            <person name="Wu Q.L."/>
        </authorList>
    </citation>
    <scope>NUCLEOTIDE SEQUENCE</scope>
</reference>
<keyword evidence="9 13" id="KW-0830">Ubiquinone</keyword>
<dbReference type="GO" id="GO:0003954">
    <property type="term" value="F:NADH dehydrogenase activity"/>
    <property type="evidence" value="ECO:0007669"/>
    <property type="project" value="TreeGrafter"/>
</dbReference>
<evidence type="ECO:0000256" key="9">
    <source>
        <dbReference type="ARBA" id="ARBA00023075"/>
    </source>
</evidence>
<evidence type="ECO:0000256" key="6">
    <source>
        <dbReference type="ARBA" id="ARBA00022692"/>
    </source>
</evidence>
<evidence type="ECO:0000256" key="7">
    <source>
        <dbReference type="ARBA" id="ARBA00022792"/>
    </source>
</evidence>
<keyword evidence="6 12" id="KW-0812">Transmembrane</keyword>
<dbReference type="GO" id="GO:0008137">
    <property type="term" value="F:NADH dehydrogenase (ubiquinone) activity"/>
    <property type="evidence" value="ECO:0007669"/>
    <property type="project" value="UniProtKB-EC"/>
</dbReference>
<feature type="transmembrane region" description="Helical" evidence="14">
    <location>
        <begin position="6"/>
        <end position="27"/>
    </location>
</feature>
<protein>
    <recommendedName>
        <fullName evidence="4 13">NADH-ubiquinone oxidoreductase chain 1</fullName>
        <ecNumber evidence="13">7.1.1.2</ecNumber>
    </recommendedName>
</protein>
<geneLocation type="mitochondrion" evidence="15"/>
<keyword evidence="10 13" id="KW-0496">Mitochondrion</keyword>
<dbReference type="AlphaFoldDB" id="A0A342I4D8"/>
<evidence type="ECO:0000256" key="5">
    <source>
        <dbReference type="ARBA" id="ARBA00022448"/>
    </source>
</evidence>
<evidence type="ECO:0000256" key="8">
    <source>
        <dbReference type="ARBA" id="ARBA00022989"/>
    </source>
</evidence>
<comment type="subcellular location">
    <subcellularLocation>
        <location evidence="2 12">Mitochondrion inner membrane</location>
        <topology evidence="2 12">Multi-pass membrane protein</topology>
    </subcellularLocation>
</comment>
<evidence type="ECO:0000256" key="1">
    <source>
        <dbReference type="ARBA" id="ARBA00003257"/>
    </source>
</evidence>
<keyword evidence="11 14" id="KW-0472">Membrane</keyword>
<dbReference type="GO" id="GO:0009060">
    <property type="term" value="P:aerobic respiration"/>
    <property type="evidence" value="ECO:0007669"/>
    <property type="project" value="TreeGrafter"/>
</dbReference>
<evidence type="ECO:0000313" key="15">
    <source>
        <dbReference type="EMBL" id="ALJ93713.1"/>
    </source>
</evidence>
<keyword evidence="8 14" id="KW-1133">Transmembrane helix</keyword>
<dbReference type="EMBL" id="KR270640">
    <property type="protein sequence ID" value="ALJ93713.1"/>
    <property type="molecule type" value="Genomic_DNA"/>
</dbReference>
<feature type="transmembrane region" description="Helical" evidence="14">
    <location>
        <begin position="100"/>
        <end position="122"/>
    </location>
</feature>
<evidence type="ECO:0000256" key="12">
    <source>
        <dbReference type="RuleBase" id="RU000471"/>
    </source>
</evidence>
<name>A0A342I4D8_9HYME</name>
<keyword evidence="5" id="KW-0813">Transport</keyword>
<dbReference type="PANTHER" id="PTHR11432:SF3">
    <property type="entry name" value="NADH-UBIQUINONE OXIDOREDUCTASE CHAIN 1"/>
    <property type="match status" value="1"/>
</dbReference>
<accession>A0A342I4D8</accession>
<dbReference type="PANTHER" id="PTHR11432">
    <property type="entry name" value="NADH DEHYDROGENASE SUBUNIT 1"/>
    <property type="match status" value="1"/>
</dbReference>
<feature type="transmembrane region" description="Helical" evidence="14">
    <location>
        <begin position="67"/>
        <end position="88"/>
    </location>
</feature>
<feature type="transmembrane region" description="Helical" evidence="14">
    <location>
        <begin position="243"/>
        <end position="265"/>
    </location>
</feature>
<comment type="catalytic activity">
    <reaction evidence="13">
        <text>a ubiquinone + NADH + 5 H(+)(in) = a ubiquinol + NAD(+) + 4 H(+)(out)</text>
        <dbReference type="Rhea" id="RHEA:29091"/>
        <dbReference type="Rhea" id="RHEA-COMP:9565"/>
        <dbReference type="Rhea" id="RHEA-COMP:9566"/>
        <dbReference type="ChEBI" id="CHEBI:15378"/>
        <dbReference type="ChEBI" id="CHEBI:16389"/>
        <dbReference type="ChEBI" id="CHEBI:17976"/>
        <dbReference type="ChEBI" id="CHEBI:57540"/>
        <dbReference type="ChEBI" id="CHEBI:57945"/>
        <dbReference type="EC" id="7.1.1.2"/>
    </reaction>
</comment>
<dbReference type="EC" id="7.1.1.2" evidence="13"/>
<evidence type="ECO:0000256" key="3">
    <source>
        <dbReference type="ARBA" id="ARBA00010535"/>
    </source>
</evidence>
<dbReference type="InterPro" id="IPR018086">
    <property type="entry name" value="NADH_UbQ_OxRdtase_su1_CS"/>
</dbReference>
<feature type="transmembrane region" description="Helical" evidence="14">
    <location>
        <begin position="277"/>
        <end position="299"/>
    </location>
</feature>
<evidence type="ECO:0000256" key="2">
    <source>
        <dbReference type="ARBA" id="ARBA00004448"/>
    </source>
</evidence>